<evidence type="ECO:0000256" key="9">
    <source>
        <dbReference type="ARBA" id="ARBA00023077"/>
    </source>
</evidence>
<evidence type="ECO:0000313" key="16">
    <source>
        <dbReference type="EMBL" id="ARP99004.1"/>
    </source>
</evidence>
<dbReference type="Gene3D" id="3.55.50.30">
    <property type="match status" value="1"/>
</dbReference>
<evidence type="ECO:0000313" key="17">
    <source>
        <dbReference type="Proteomes" id="UP000194137"/>
    </source>
</evidence>
<evidence type="ECO:0000256" key="14">
    <source>
        <dbReference type="RuleBase" id="RU003357"/>
    </source>
</evidence>
<feature type="domain" description="Secretin/TonB short N-terminal" evidence="15">
    <location>
        <begin position="76"/>
        <end position="127"/>
    </location>
</feature>
<dbReference type="Pfam" id="PF13505">
    <property type="entry name" value="OMP_b-brl"/>
    <property type="match status" value="1"/>
</dbReference>
<proteinExistence type="inferred from homology"/>
<evidence type="ECO:0000256" key="10">
    <source>
        <dbReference type="ARBA" id="ARBA00023136"/>
    </source>
</evidence>
<keyword evidence="5" id="KW-0406">Ion transport</keyword>
<reference evidence="16 17" key="1">
    <citation type="submission" date="2017-05" db="EMBL/GenBank/DDBJ databases">
        <title>Full genome sequence of Pseudorhodoplanes sinuspersici.</title>
        <authorList>
            <person name="Dastgheib S.M.M."/>
            <person name="Shavandi M."/>
            <person name="Tirandaz H."/>
        </authorList>
    </citation>
    <scope>NUCLEOTIDE SEQUENCE [LARGE SCALE GENOMIC DNA]</scope>
    <source>
        <strain evidence="16 17">RIPI110</strain>
    </source>
</reference>
<dbReference type="GO" id="GO:0009279">
    <property type="term" value="C:cell outer membrane"/>
    <property type="evidence" value="ECO:0007669"/>
    <property type="project" value="UniProtKB-SubCell"/>
</dbReference>
<dbReference type="Pfam" id="PF07660">
    <property type="entry name" value="STN"/>
    <property type="match status" value="1"/>
</dbReference>
<dbReference type="Gene3D" id="2.40.170.20">
    <property type="entry name" value="TonB-dependent receptor, beta-barrel domain"/>
    <property type="match status" value="1"/>
</dbReference>
<dbReference type="InterPro" id="IPR011662">
    <property type="entry name" value="Secretin/TonB_short_N"/>
</dbReference>
<dbReference type="InterPro" id="IPR011250">
    <property type="entry name" value="OMP/PagP_B-barrel"/>
</dbReference>
<dbReference type="STRING" id="1235591.CAK95_07860"/>
<keyword evidence="3 13" id="KW-0813">Transport</keyword>
<evidence type="ECO:0000256" key="7">
    <source>
        <dbReference type="ARBA" id="ARBA00022729"/>
    </source>
</evidence>
<dbReference type="Gene3D" id="2.170.130.10">
    <property type="entry name" value="TonB-dependent receptor, plug domain"/>
    <property type="match status" value="1"/>
</dbReference>
<dbReference type="PANTHER" id="PTHR30069:SF41">
    <property type="entry name" value="HEME_HEMOPEXIN UTILIZATION PROTEIN C"/>
    <property type="match status" value="1"/>
</dbReference>
<dbReference type="InterPro" id="IPR027385">
    <property type="entry name" value="Beta-barrel_OMP"/>
</dbReference>
<dbReference type="PROSITE" id="PS52016">
    <property type="entry name" value="TONB_DEPENDENT_REC_3"/>
    <property type="match status" value="1"/>
</dbReference>
<keyword evidence="7" id="KW-0732">Signal</keyword>
<evidence type="ECO:0000256" key="6">
    <source>
        <dbReference type="ARBA" id="ARBA00022692"/>
    </source>
</evidence>
<keyword evidence="4 13" id="KW-1134">Transmembrane beta strand</keyword>
<dbReference type="InterPro" id="IPR039426">
    <property type="entry name" value="TonB-dep_rcpt-like"/>
</dbReference>
<dbReference type="RefSeq" id="WP_245303663.1">
    <property type="nucleotide sequence ID" value="NZ_CP021112.1"/>
</dbReference>
<evidence type="ECO:0000256" key="3">
    <source>
        <dbReference type="ARBA" id="ARBA00022448"/>
    </source>
</evidence>
<comment type="subcellular location">
    <subcellularLocation>
        <location evidence="1 13">Cell outer membrane</location>
        <topology evidence="1 13">Multi-pass membrane protein</topology>
    </subcellularLocation>
</comment>
<name>A0A1W6ZQG3_9HYPH</name>
<organism evidence="16 17">
    <name type="scientific">Pseudorhodoplanes sinuspersici</name>
    <dbReference type="NCBI Taxonomy" id="1235591"/>
    <lineage>
        <taxon>Bacteria</taxon>
        <taxon>Pseudomonadati</taxon>
        <taxon>Pseudomonadota</taxon>
        <taxon>Alphaproteobacteria</taxon>
        <taxon>Hyphomicrobiales</taxon>
        <taxon>Pseudorhodoplanes</taxon>
    </lineage>
</organism>
<keyword evidence="12 13" id="KW-0998">Cell outer membrane</keyword>
<dbReference type="GO" id="GO:0044718">
    <property type="term" value="P:siderophore transmembrane transport"/>
    <property type="evidence" value="ECO:0007669"/>
    <property type="project" value="TreeGrafter"/>
</dbReference>
<keyword evidence="5" id="KW-0410">Iron transport</keyword>
<dbReference type="AlphaFoldDB" id="A0A1W6ZQG3"/>
<accession>A0A1W6ZQG3</accession>
<evidence type="ECO:0000256" key="13">
    <source>
        <dbReference type="PROSITE-ProRule" id="PRU01360"/>
    </source>
</evidence>
<dbReference type="InterPro" id="IPR037066">
    <property type="entry name" value="Plug_dom_sf"/>
</dbReference>
<protein>
    <recommendedName>
        <fullName evidence="15">Secretin/TonB short N-terminal domain-containing protein</fullName>
    </recommendedName>
</protein>
<comment type="similarity">
    <text evidence="2 13 14">Belongs to the TonB-dependent receptor family.</text>
</comment>
<keyword evidence="11" id="KW-0675">Receptor</keyword>
<dbReference type="Pfam" id="PF00593">
    <property type="entry name" value="TonB_dep_Rec_b-barrel"/>
    <property type="match status" value="1"/>
</dbReference>
<keyword evidence="8" id="KW-0408">Iron</keyword>
<dbReference type="InterPro" id="IPR000531">
    <property type="entry name" value="Beta-barrel_TonB"/>
</dbReference>
<evidence type="ECO:0000256" key="4">
    <source>
        <dbReference type="ARBA" id="ARBA00022452"/>
    </source>
</evidence>
<dbReference type="Gene3D" id="2.40.160.20">
    <property type="match status" value="1"/>
</dbReference>
<evidence type="ECO:0000256" key="12">
    <source>
        <dbReference type="ARBA" id="ARBA00023237"/>
    </source>
</evidence>
<dbReference type="SUPFAM" id="SSF56925">
    <property type="entry name" value="OMPA-like"/>
    <property type="match status" value="1"/>
</dbReference>
<dbReference type="PANTHER" id="PTHR30069">
    <property type="entry name" value="TONB-DEPENDENT OUTER MEMBRANE RECEPTOR"/>
    <property type="match status" value="1"/>
</dbReference>
<keyword evidence="17" id="KW-1185">Reference proteome</keyword>
<dbReference type="Pfam" id="PF07715">
    <property type="entry name" value="Plug"/>
    <property type="match status" value="1"/>
</dbReference>
<keyword evidence="10 13" id="KW-0472">Membrane</keyword>
<keyword evidence="6 13" id="KW-0812">Transmembrane</keyword>
<dbReference type="Proteomes" id="UP000194137">
    <property type="component" value="Chromosome"/>
</dbReference>
<evidence type="ECO:0000256" key="2">
    <source>
        <dbReference type="ARBA" id="ARBA00009810"/>
    </source>
</evidence>
<gene>
    <name evidence="16" type="ORF">CAK95_07860</name>
</gene>
<dbReference type="GO" id="GO:0015344">
    <property type="term" value="F:siderophore uptake transmembrane transporter activity"/>
    <property type="evidence" value="ECO:0007669"/>
    <property type="project" value="TreeGrafter"/>
</dbReference>
<dbReference type="KEGG" id="psin:CAK95_07860"/>
<dbReference type="InterPro" id="IPR036942">
    <property type="entry name" value="Beta-barrel_TonB_sf"/>
</dbReference>
<evidence type="ECO:0000256" key="5">
    <source>
        <dbReference type="ARBA" id="ARBA00022496"/>
    </source>
</evidence>
<dbReference type="SUPFAM" id="SSF56935">
    <property type="entry name" value="Porins"/>
    <property type="match status" value="1"/>
</dbReference>
<dbReference type="EMBL" id="CP021112">
    <property type="protein sequence ID" value="ARP99004.1"/>
    <property type="molecule type" value="Genomic_DNA"/>
</dbReference>
<evidence type="ECO:0000256" key="8">
    <source>
        <dbReference type="ARBA" id="ARBA00023004"/>
    </source>
</evidence>
<dbReference type="SMART" id="SM00965">
    <property type="entry name" value="STN"/>
    <property type="match status" value="1"/>
</dbReference>
<keyword evidence="9 14" id="KW-0798">TonB box</keyword>
<evidence type="ECO:0000256" key="1">
    <source>
        <dbReference type="ARBA" id="ARBA00004571"/>
    </source>
</evidence>
<dbReference type="InterPro" id="IPR012910">
    <property type="entry name" value="Plug_dom"/>
</dbReference>
<evidence type="ECO:0000259" key="15">
    <source>
        <dbReference type="SMART" id="SM00965"/>
    </source>
</evidence>
<sequence length="1138" mass="123269">MGGDRVNECIPACKRAGMRKKRELAIALLTSTALLVISTSGSPAFAQSRLAALASFNIQPQPLSQALIQFSGVTGIQLFFSANLVRGLNSPGVQGSFSQTEALSRLLAGSGLTYSFTNATTVTISKPGLDANAQSTVDGAIQLDVINVSGGRTPLADVPYQTPGSVSYISEEAIQRFPGRSAGDIFQGTPGVISGMNRNGAAIDPNIRGLQGMNRVATTIDGSEQSTSSYRGYSGVDNRSYVDPDLISGVTITKGPNDGSAGAIGGTVAIETLKPADILKPGDTYGVRLKTSVSSNGIEPRIGATTPTPGPPSDFNFSNRTGSAAFAVTQPNIDLVGAYVRRIAGNYFAGTHGPLYTDNFRGGTKALSPFKYGDEVFNTSQNSSSALLKATLRPADGHELQLGYMRYENKFGEVLPTVLAGSSVFTRAQLKLSTAAVDQFTARYHFKPADNNLIDLKANAWMSGTDEVASIAGVIQTGIGAKSKSYGFEVSNTSRFDLASRPFSLRYGGSAKLEDAESDYRLSTDFQGFERSISPDGTRRVSTLFVNGQWNLLPWLTLDSGVTYLDYNVENRATPVWSYPGPPYAPYEGSGVSPNFGVTVTPLTGWQLFAKYTTGIRPPSLRESTWNASGLRYNPNIIAENARNWEFGTNVLKNDVFLAGDNARLKFVYFDNTTANYIGRRWNSTNPSDSYLILFNYDKVVMKGFELSGGYDVKKAFLDYAFNYYTDIELCRTAATCTSATEQADYIANQIPPRFSASATAGLRFFDEKLTIGGRYTYMGSRAASVLEDNYSKQVGIITKSWEPYSLVDAFVQWKINDSFTLDVSAENLLNRYYVDALNNTDMPAPGRTIRASLTGKFGNSAPWPAGWLFNRNPNAVPGADWTGLYVGGHVGQGFASLNGVTTLANGSANGIAAAESVDMNIKNILAGGQIGINYQFDNRLVVGIEADYSRTRLSAFREVLATETAFATRRNLASKTEYEFDWMATIRGRLGYAFDRWFVYGTGGLAFLKEKQWRDQYRSDTANSSQSIASLSFTEFAEKTRTGWTVGGGAEYAINANWSVKGEYAYTGFGEEDFLFPNARQGVSRTYSTTTICRPPVCVPPRAITTVFPGSYDAMTGRNAANAINLHTIKVGLNYRF</sequence>
<evidence type="ECO:0000256" key="11">
    <source>
        <dbReference type="ARBA" id="ARBA00023170"/>
    </source>
</evidence>